<dbReference type="SMART" id="SM00278">
    <property type="entry name" value="HhH1"/>
    <property type="match status" value="2"/>
</dbReference>
<dbReference type="GO" id="GO:0015628">
    <property type="term" value="P:protein secretion by the type II secretion system"/>
    <property type="evidence" value="ECO:0007669"/>
    <property type="project" value="TreeGrafter"/>
</dbReference>
<dbReference type="SUPFAM" id="SSF47781">
    <property type="entry name" value="RuvA domain 2-like"/>
    <property type="match status" value="1"/>
</dbReference>
<organism evidence="3 4">
    <name type="scientific">Vagococcus teuberi</name>
    <dbReference type="NCBI Taxonomy" id="519472"/>
    <lineage>
        <taxon>Bacteria</taxon>
        <taxon>Bacillati</taxon>
        <taxon>Bacillota</taxon>
        <taxon>Bacilli</taxon>
        <taxon>Lactobacillales</taxon>
        <taxon>Enterococcaceae</taxon>
        <taxon>Vagococcus</taxon>
    </lineage>
</organism>
<keyword evidence="4" id="KW-1185">Reference proteome</keyword>
<dbReference type="GO" id="GO:0015627">
    <property type="term" value="C:type II protein secretion system complex"/>
    <property type="evidence" value="ECO:0007669"/>
    <property type="project" value="TreeGrafter"/>
</dbReference>
<dbReference type="InterPro" id="IPR019554">
    <property type="entry name" value="Soluble_ligand-bd"/>
</dbReference>
<protein>
    <recommendedName>
        <fullName evidence="2">Helix-hairpin-helix DNA-binding motif class 1 domain-containing protein</fullName>
    </recommendedName>
</protein>
<keyword evidence="1" id="KW-1133">Transmembrane helix</keyword>
<gene>
    <name evidence="3" type="ORF">BHY08_03445</name>
</gene>
<evidence type="ECO:0000256" key="1">
    <source>
        <dbReference type="SAM" id="Phobius"/>
    </source>
</evidence>
<dbReference type="NCBIfam" id="TIGR00426">
    <property type="entry name" value="competence protein ComEA helix-hairpin-helix repeat region"/>
    <property type="match status" value="1"/>
</dbReference>
<keyword evidence="1" id="KW-0812">Transmembrane</keyword>
<dbReference type="OrthoDB" id="9790239at2"/>
<dbReference type="InterPro" id="IPR004509">
    <property type="entry name" value="Competence_ComEA_HhH"/>
</dbReference>
<dbReference type="InterPro" id="IPR051675">
    <property type="entry name" value="Endo/Exo/Phosphatase_dom_1"/>
</dbReference>
<proteinExistence type="predicted"/>
<feature type="transmembrane region" description="Helical" evidence="1">
    <location>
        <begin position="12"/>
        <end position="32"/>
    </location>
</feature>
<dbReference type="GO" id="GO:0003677">
    <property type="term" value="F:DNA binding"/>
    <property type="evidence" value="ECO:0007669"/>
    <property type="project" value="InterPro"/>
</dbReference>
<name>A0A1J0A4X4_9ENTE</name>
<evidence type="ECO:0000313" key="4">
    <source>
        <dbReference type="Proteomes" id="UP000191200"/>
    </source>
</evidence>
<dbReference type="GO" id="GO:0006281">
    <property type="term" value="P:DNA repair"/>
    <property type="evidence" value="ECO:0007669"/>
    <property type="project" value="InterPro"/>
</dbReference>
<feature type="domain" description="Helix-hairpin-helix DNA-binding motif class 1" evidence="2">
    <location>
        <begin position="182"/>
        <end position="201"/>
    </location>
</feature>
<accession>A0A1J0A4X4</accession>
<sequence length="204" mass="22783">MDIIEKLKEKHYIVIGGIFGLIVFIMLLYNVFKPKPDLVMETTQNSTTYSTVSSSEQMSDEMYVDIKGAVVKPGIYKVNATMRVLTVVEMAGGFLPEADDRQVNLSERVSDQMVIYIPKEGEELAEVTPSKNASSKDETTNTLVNLNTATIEELKTLNGVGEKKAENILRYREEKGSFKSIEELKEVDGIGEKTFEQLKSSITV</sequence>
<dbReference type="InterPro" id="IPR010994">
    <property type="entry name" value="RuvA_2-like"/>
</dbReference>
<dbReference type="KEGG" id="vte:BHY08_03445"/>
<dbReference type="Gene3D" id="3.10.560.10">
    <property type="entry name" value="Outer membrane lipoprotein wza domain like"/>
    <property type="match status" value="1"/>
</dbReference>
<evidence type="ECO:0000259" key="2">
    <source>
        <dbReference type="SMART" id="SM00278"/>
    </source>
</evidence>
<dbReference type="Gene3D" id="1.10.150.310">
    <property type="entry name" value="Tex RuvX-like domain-like"/>
    <property type="match status" value="1"/>
</dbReference>
<dbReference type="Pfam" id="PF12836">
    <property type="entry name" value="HHH_3"/>
    <property type="match status" value="1"/>
</dbReference>
<dbReference type="EMBL" id="CP017267">
    <property type="protein sequence ID" value="APB30969.1"/>
    <property type="molecule type" value="Genomic_DNA"/>
</dbReference>
<evidence type="ECO:0000313" key="3">
    <source>
        <dbReference type="EMBL" id="APB30969.1"/>
    </source>
</evidence>
<dbReference type="RefSeq" id="WP_071456548.1">
    <property type="nucleotide sequence ID" value="NZ_CP017267.1"/>
</dbReference>
<dbReference type="Proteomes" id="UP000191200">
    <property type="component" value="Chromosome"/>
</dbReference>
<keyword evidence="1" id="KW-0472">Membrane</keyword>
<feature type="domain" description="Helix-hairpin-helix DNA-binding motif class 1" evidence="2">
    <location>
        <begin position="152"/>
        <end position="171"/>
    </location>
</feature>
<dbReference type="PANTHER" id="PTHR21180">
    <property type="entry name" value="ENDONUCLEASE/EXONUCLEASE/PHOSPHATASE FAMILY DOMAIN-CONTAINING PROTEIN 1"/>
    <property type="match status" value="1"/>
</dbReference>
<reference evidence="3 4" key="1">
    <citation type="submission" date="2016-09" db="EMBL/GenBank/DDBJ databases">
        <title>Vagococcus teuberi sp. nov., isolated from the Malian artisanal sour milk fene.</title>
        <authorList>
            <person name="Wullschleger S."/>
            <person name="Seifert C."/>
            <person name="Baumgartner S."/>
            <person name="Lacroix C."/>
            <person name="Bonfoh B."/>
            <person name="Stevens M.J."/>
            <person name="Meile L."/>
        </authorList>
    </citation>
    <scope>NUCLEOTIDE SEQUENCE [LARGE SCALE GENOMIC DNA]</scope>
    <source>
        <strain evidence="3 4">DSM 21459</strain>
    </source>
</reference>
<dbReference type="InterPro" id="IPR003583">
    <property type="entry name" value="Hlx-hairpin-Hlx_DNA-bd_motif"/>
</dbReference>
<dbReference type="STRING" id="519472.BHY08_03445"/>
<dbReference type="PANTHER" id="PTHR21180:SF32">
    <property type="entry name" value="ENDONUCLEASE_EXONUCLEASE_PHOSPHATASE FAMILY DOMAIN-CONTAINING PROTEIN 1"/>
    <property type="match status" value="1"/>
</dbReference>
<dbReference type="AlphaFoldDB" id="A0A1J0A4X4"/>
<dbReference type="Pfam" id="PF10531">
    <property type="entry name" value="SLBB"/>
    <property type="match status" value="1"/>
</dbReference>